<evidence type="ECO:0000313" key="4">
    <source>
        <dbReference type="Proteomes" id="UP000315995"/>
    </source>
</evidence>
<name>A0A4Y6PNM6_PERCE</name>
<feature type="compositionally biased region" description="Basic and acidic residues" evidence="1">
    <location>
        <begin position="119"/>
        <end position="129"/>
    </location>
</feature>
<feature type="transmembrane region" description="Helical" evidence="2">
    <location>
        <begin position="487"/>
        <end position="507"/>
    </location>
</feature>
<feature type="compositionally biased region" description="Acidic residues" evidence="1">
    <location>
        <begin position="93"/>
        <end position="107"/>
    </location>
</feature>
<keyword evidence="2" id="KW-0812">Transmembrane</keyword>
<organism evidence="3 4">
    <name type="scientific">Persicimonas caeni</name>
    <dbReference type="NCBI Taxonomy" id="2292766"/>
    <lineage>
        <taxon>Bacteria</taxon>
        <taxon>Deltaproteobacteria</taxon>
        <taxon>Bradymonadales</taxon>
        <taxon>Bradymonadaceae</taxon>
        <taxon>Persicimonas</taxon>
    </lineage>
</organism>
<feature type="compositionally biased region" description="Low complexity" evidence="1">
    <location>
        <begin position="361"/>
        <end position="402"/>
    </location>
</feature>
<reference evidence="3 4" key="1">
    <citation type="submission" date="2019-06" db="EMBL/GenBank/DDBJ databases">
        <title>Persicimonas caeni gen. nov., sp. nov., a predatory bacterium isolated from solar saltern.</title>
        <authorList>
            <person name="Wang S."/>
        </authorList>
    </citation>
    <scope>NUCLEOTIDE SEQUENCE [LARGE SCALE GENOMIC DNA]</scope>
    <source>
        <strain evidence="3 4">YN101</strain>
    </source>
</reference>
<proteinExistence type="predicted"/>
<evidence type="ECO:0000256" key="2">
    <source>
        <dbReference type="SAM" id="Phobius"/>
    </source>
</evidence>
<feature type="compositionally biased region" description="Polar residues" evidence="1">
    <location>
        <begin position="341"/>
        <end position="360"/>
    </location>
</feature>
<feature type="compositionally biased region" description="Basic and acidic residues" evidence="1">
    <location>
        <begin position="60"/>
        <end position="69"/>
    </location>
</feature>
<feature type="compositionally biased region" description="Polar residues" evidence="1">
    <location>
        <begin position="300"/>
        <end position="310"/>
    </location>
</feature>
<dbReference type="AlphaFoldDB" id="A0A4Y6PNM6"/>
<feature type="transmembrane region" description="Helical" evidence="2">
    <location>
        <begin position="430"/>
        <end position="449"/>
    </location>
</feature>
<keyword evidence="2" id="KW-0472">Membrane</keyword>
<feature type="compositionally biased region" description="Low complexity" evidence="1">
    <location>
        <begin position="151"/>
        <end position="196"/>
    </location>
</feature>
<protein>
    <submittedName>
        <fullName evidence="3">Uncharacterized protein</fullName>
    </submittedName>
</protein>
<gene>
    <name evidence="3" type="ORF">FIV42_03905</name>
</gene>
<keyword evidence="4" id="KW-1185">Reference proteome</keyword>
<feature type="transmembrane region" description="Helical" evidence="2">
    <location>
        <begin position="514"/>
        <end position="533"/>
    </location>
</feature>
<feature type="compositionally biased region" description="Polar residues" evidence="1">
    <location>
        <begin position="403"/>
        <end position="419"/>
    </location>
</feature>
<dbReference type="EMBL" id="CP041186">
    <property type="protein sequence ID" value="QDG49916.1"/>
    <property type="molecule type" value="Genomic_DNA"/>
</dbReference>
<evidence type="ECO:0000313" key="3">
    <source>
        <dbReference type="EMBL" id="QDG49916.1"/>
    </source>
</evidence>
<feature type="compositionally biased region" description="Basic and acidic residues" evidence="1">
    <location>
        <begin position="79"/>
        <end position="89"/>
    </location>
</feature>
<accession>A0A5B8Y150</accession>
<feature type="region of interest" description="Disordered" evidence="1">
    <location>
        <begin position="30"/>
        <end position="419"/>
    </location>
</feature>
<accession>A0A4Y6PNM6</accession>
<keyword evidence="2" id="KW-1133">Transmembrane helix</keyword>
<feature type="compositionally biased region" description="Low complexity" evidence="1">
    <location>
        <begin position="252"/>
        <end position="261"/>
    </location>
</feature>
<dbReference type="Proteomes" id="UP000315995">
    <property type="component" value="Chromosome"/>
</dbReference>
<feature type="compositionally biased region" description="Basic and acidic residues" evidence="1">
    <location>
        <begin position="223"/>
        <end position="236"/>
    </location>
</feature>
<sequence length="537" mass="56418">MDEESSEGNDSATQIAGAALADAIFESKHGAGGFSKTTTDDSGPIHGTLMGMSRDEIDEDSTREVDRSQLEQVRAMHAAAEEAKMKRQQAEAAEQEPEPPFEQDDDATQALGPDELAQFEERIQSDRRKQLLSKLRSKSKPAAGDTDKGAPSAPSQPQPQSQQQRSQQPSSPRFSIPSPGKRQQQLDPEPQELQVEPLEEPQRERKPSFGGGKTSFPIPSSSADKDEPSQLPKRDLSDDELELALGDTGVVSGEAAAQSMSGGAGGSIQEFVEDDVQDSGIQAFVESSEADDEPIFPIDQQGSAGQQFDLSNDVEPVDPMAQGGASEPSQPSIDSFGETPASGTQVPPGQPARQQQQHFEPQQAGPQAGRQQHFQPHTGQQQMQQGFGQQQPVAGQQMAQAANPQQTTGPQQPVAQQDDPTQKLVGTVQVIFGVLGALFLLGAGGYGYVAGPSEQLVEQIAMGAPAGVGLLTLIAAFLPLSGGLKSGSFFVMSALAGGALAAGVVFAAPMAVMLLVLGGLLLVLCAGAFPLVLKVVQ</sequence>
<feature type="transmembrane region" description="Helical" evidence="2">
    <location>
        <begin position="461"/>
        <end position="481"/>
    </location>
</feature>
<evidence type="ECO:0000256" key="1">
    <source>
        <dbReference type="SAM" id="MobiDB-lite"/>
    </source>
</evidence>